<dbReference type="InterPro" id="IPR000014">
    <property type="entry name" value="PAS"/>
</dbReference>
<dbReference type="InterPro" id="IPR035965">
    <property type="entry name" value="PAS-like_dom_sf"/>
</dbReference>
<dbReference type="GO" id="GO:0005524">
    <property type="term" value="F:ATP binding"/>
    <property type="evidence" value="ECO:0007669"/>
    <property type="project" value="UniProtKB-KW"/>
</dbReference>
<dbReference type="SMART" id="SM00388">
    <property type="entry name" value="HisKA"/>
    <property type="match status" value="1"/>
</dbReference>
<dbReference type="SUPFAM" id="SSF55781">
    <property type="entry name" value="GAF domain-like"/>
    <property type="match status" value="1"/>
</dbReference>
<proteinExistence type="predicted"/>
<dbReference type="PRINTS" id="PR00344">
    <property type="entry name" value="BCTRLSENSOR"/>
</dbReference>
<dbReference type="Gene3D" id="3.30.450.20">
    <property type="entry name" value="PAS domain"/>
    <property type="match status" value="1"/>
</dbReference>
<accession>A0A246WQG6</accession>
<dbReference type="Gene3D" id="3.30.450.40">
    <property type="match status" value="1"/>
</dbReference>
<organism evidence="10 11">
    <name type="scientific">Herbaspirillum robiniae</name>
    <dbReference type="NCBI Taxonomy" id="2014887"/>
    <lineage>
        <taxon>Bacteria</taxon>
        <taxon>Pseudomonadati</taxon>
        <taxon>Pseudomonadota</taxon>
        <taxon>Betaproteobacteria</taxon>
        <taxon>Burkholderiales</taxon>
        <taxon>Oxalobacteraceae</taxon>
        <taxon>Herbaspirillum</taxon>
    </lineage>
</organism>
<dbReference type="PANTHER" id="PTHR43065">
    <property type="entry name" value="SENSOR HISTIDINE KINASE"/>
    <property type="match status" value="1"/>
</dbReference>
<evidence type="ECO:0000256" key="6">
    <source>
        <dbReference type="ARBA" id="ARBA00022777"/>
    </source>
</evidence>
<dbReference type="Gene3D" id="3.30.565.10">
    <property type="entry name" value="Histidine kinase-like ATPase, C-terminal domain"/>
    <property type="match status" value="1"/>
</dbReference>
<evidence type="ECO:0000256" key="1">
    <source>
        <dbReference type="ARBA" id="ARBA00000085"/>
    </source>
</evidence>
<dbReference type="EMBL" id="NJGU01000007">
    <property type="protein sequence ID" value="OWY28611.1"/>
    <property type="molecule type" value="Genomic_DNA"/>
</dbReference>
<dbReference type="SUPFAM" id="SSF47384">
    <property type="entry name" value="Homodimeric domain of signal transducing histidine kinase"/>
    <property type="match status" value="1"/>
</dbReference>
<dbReference type="SUPFAM" id="SSF55874">
    <property type="entry name" value="ATPase domain of HSP90 chaperone/DNA topoisomerase II/histidine kinase"/>
    <property type="match status" value="1"/>
</dbReference>
<gene>
    <name evidence="10" type="ORF">CEJ42_15090</name>
</gene>
<evidence type="ECO:0000256" key="8">
    <source>
        <dbReference type="ARBA" id="ARBA00023012"/>
    </source>
</evidence>
<dbReference type="GO" id="GO:0000155">
    <property type="term" value="F:phosphorelay sensor kinase activity"/>
    <property type="evidence" value="ECO:0007669"/>
    <property type="project" value="InterPro"/>
</dbReference>
<evidence type="ECO:0000256" key="7">
    <source>
        <dbReference type="ARBA" id="ARBA00022840"/>
    </source>
</evidence>
<evidence type="ECO:0000256" key="5">
    <source>
        <dbReference type="ARBA" id="ARBA00022741"/>
    </source>
</evidence>
<dbReference type="AlphaFoldDB" id="A0A246WQG6"/>
<dbReference type="PANTHER" id="PTHR43065:SF10">
    <property type="entry name" value="PEROXIDE STRESS-ACTIVATED HISTIDINE KINASE MAK3"/>
    <property type="match status" value="1"/>
</dbReference>
<keyword evidence="7" id="KW-0067">ATP-binding</keyword>
<dbReference type="InterPro" id="IPR005467">
    <property type="entry name" value="His_kinase_dom"/>
</dbReference>
<dbReference type="SMART" id="SM00065">
    <property type="entry name" value="GAF"/>
    <property type="match status" value="1"/>
</dbReference>
<dbReference type="InterPro" id="IPR029016">
    <property type="entry name" value="GAF-like_dom_sf"/>
</dbReference>
<dbReference type="Proteomes" id="UP000197596">
    <property type="component" value="Unassembled WGS sequence"/>
</dbReference>
<keyword evidence="5" id="KW-0547">Nucleotide-binding</keyword>
<name>A0A246WQG6_9BURK</name>
<dbReference type="InterPro" id="IPR003018">
    <property type="entry name" value="GAF"/>
</dbReference>
<dbReference type="SMART" id="SM00387">
    <property type="entry name" value="HATPase_c"/>
    <property type="match status" value="1"/>
</dbReference>
<keyword evidence="3" id="KW-0597">Phosphoprotein</keyword>
<sequence>MRALSAELDLEQLRPAIAGIACELTGAWRCLLLLRDEGRSYIEAEALASGGAIEINTRRRAAGEGEMSLGMLELALEGGSVCAGNDGSLLQSAAAHDDEDGACRALCIALTHGGEVPGALYLVRGEHGAAFDARQLTLARRLAAHAAICLHNALAHARLRRENEQLACAEQALRTSQELLKQGERFNHTGSMRYLVREDLMFCSDELCRIYGLEDGRNCINYEEFAALMHPDDRQEVIDTVDAAVAMGGTIRVEHRICRRDTGEVRYISGIGKPVWVDGTFVEYVGTATDITVRRQAEYAMRVAQADLERVSRANTVGQLTASIAHEINQPLMSIVSNAGASLRWLDRDPPNLDNARAGLRDIVAEGQRAGGMIAGLQGLTRNTEPVFARVDVNAAIRHILTISKSELERREVSLVLALAPEETCALGDLVQLQQVLLNLVVNAVEAMAEVRDRPRTLTVSSACTGDQRVEVAVQDTGEGIAPDAMPRVFDAFYTTKENGMGMGLAICRSIVENHRGRIRVAGAQPCGTVFRFDMPRVP</sequence>
<dbReference type="Pfam" id="PF13185">
    <property type="entry name" value="GAF_2"/>
    <property type="match status" value="1"/>
</dbReference>
<evidence type="ECO:0000259" key="9">
    <source>
        <dbReference type="PROSITE" id="PS50109"/>
    </source>
</evidence>
<dbReference type="InterPro" id="IPR036097">
    <property type="entry name" value="HisK_dim/P_sf"/>
</dbReference>
<keyword evidence="8" id="KW-0902">Two-component regulatory system</keyword>
<dbReference type="Pfam" id="PF08447">
    <property type="entry name" value="PAS_3"/>
    <property type="match status" value="1"/>
</dbReference>
<dbReference type="InterPro" id="IPR036890">
    <property type="entry name" value="HATPase_C_sf"/>
</dbReference>
<dbReference type="PROSITE" id="PS50109">
    <property type="entry name" value="HIS_KIN"/>
    <property type="match status" value="1"/>
</dbReference>
<dbReference type="Gene3D" id="1.10.287.130">
    <property type="match status" value="1"/>
</dbReference>
<dbReference type="SUPFAM" id="SSF55785">
    <property type="entry name" value="PYP-like sensor domain (PAS domain)"/>
    <property type="match status" value="1"/>
</dbReference>
<evidence type="ECO:0000256" key="3">
    <source>
        <dbReference type="ARBA" id="ARBA00022553"/>
    </source>
</evidence>
<dbReference type="Gene3D" id="2.10.70.100">
    <property type="match status" value="1"/>
</dbReference>
<evidence type="ECO:0000256" key="4">
    <source>
        <dbReference type="ARBA" id="ARBA00022679"/>
    </source>
</evidence>
<evidence type="ECO:0000313" key="11">
    <source>
        <dbReference type="Proteomes" id="UP000197596"/>
    </source>
</evidence>
<protein>
    <recommendedName>
        <fullName evidence="2">histidine kinase</fullName>
        <ecNumber evidence="2">2.7.13.3</ecNumber>
    </recommendedName>
</protein>
<dbReference type="InterPro" id="IPR003661">
    <property type="entry name" value="HisK_dim/P_dom"/>
</dbReference>
<dbReference type="EC" id="2.7.13.3" evidence="2"/>
<dbReference type="CDD" id="cd00130">
    <property type="entry name" value="PAS"/>
    <property type="match status" value="1"/>
</dbReference>
<dbReference type="CDD" id="cd00082">
    <property type="entry name" value="HisKA"/>
    <property type="match status" value="1"/>
</dbReference>
<dbReference type="InterPro" id="IPR004358">
    <property type="entry name" value="Sig_transdc_His_kin-like_C"/>
</dbReference>
<keyword evidence="6 10" id="KW-0418">Kinase</keyword>
<evidence type="ECO:0000313" key="10">
    <source>
        <dbReference type="EMBL" id="OWY28611.1"/>
    </source>
</evidence>
<comment type="catalytic activity">
    <reaction evidence="1">
        <text>ATP + protein L-histidine = ADP + protein N-phospho-L-histidine.</text>
        <dbReference type="EC" id="2.7.13.3"/>
    </reaction>
</comment>
<dbReference type="InterPro" id="IPR013655">
    <property type="entry name" value="PAS_fold_3"/>
</dbReference>
<dbReference type="Pfam" id="PF02518">
    <property type="entry name" value="HATPase_c"/>
    <property type="match status" value="1"/>
</dbReference>
<dbReference type="InterPro" id="IPR003594">
    <property type="entry name" value="HATPase_dom"/>
</dbReference>
<evidence type="ECO:0000256" key="2">
    <source>
        <dbReference type="ARBA" id="ARBA00012438"/>
    </source>
</evidence>
<reference evidence="10 11" key="1">
    <citation type="submission" date="2017-06" db="EMBL/GenBank/DDBJ databases">
        <title>Herbaspirillum phytohormonus sp. nov., isolated from the root nodule of Robinia pseudoacacia in lead-zinc mine.</title>
        <authorList>
            <person name="Fan M."/>
            <person name="Lin Y."/>
        </authorList>
    </citation>
    <scope>NUCLEOTIDE SEQUENCE [LARGE SCALE GENOMIC DNA]</scope>
    <source>
        <strain evidence="10 11">HZ10</strain>
    </source>
</reference>
<keyword evidence="4" id="KW-0808">Transferase</keyword>
<feature type="domain" description="Histidine kinase" evidence="9">
    <location>
        <begin position="323"/>
        <end position="539"/>
    </location>
</feature>
<comment type="caution">
    <text evidence="10">The sequence shown here is derived from an EMBL/GenBank/DDBJ whole genome shotgun (WGS) entry which is preliminary data.</text>
</comment>